<dbReference type="GO" id="GO:0008412">
    <property type="term" value="F:4-hydroxybenzoate polyprenyltransferase activity"/>
    <property type="evidence" value="ECO:0007669"/>
    <property type="project" value="UniProtKB-UniRule"/>
</dbReference>
<feature type="transmembrane region" description="Helical" evidence="12">
    <location>
        <begin position="154"/>
        <end position="174"/>
    </location>
</feature>
<evidence type="ECO:0000256" key="7">
    <source>
        <dbReference type="ARBA" id="ARBA00022688"/>
    </source>
</evidence>
<keyword evidence="11 12" id="KW-0472">Membrane</keyword>
<protein>
    <recommendedName>
        <fullName evidence="12 13">4-hydroxybenzoate octaprenyltransferase</fullName>
        <ecNumber evidence="12 13">2.5.1.39</ecNumber>
    </recommendedName>
    <alternativeName>
        <fullName evidence="12">4-HB polyprenyltransferase</fullName>
    </alternativeName>
</protein>
<evidence type="ECO:0000256" key="3">
    <source>
        <dbReference type="ARBA" id="ARBA00005985"/>
    </source>
</evidence>
<dbReference type="GO" id="GO:0006744">
    <property type="term" value="P:ubiquinone biosynthetic process"/>
    <property type="evidence" value="ECO:0007669"/>
    <property type="project" value="UniProtKB-UniRule"/>
</dbReference>
<keyword evidence="8 12" id="KW-0812">Transmembrane</keyword>
<comment type="catalytic activity">
    <reaction evidence="12">
        <text>all-trans-octaprenyl diphosphate + 4-hydroxybenzoate = 4-hydroxy-3-(all-trans-octaprenyl)benzoate + diphosphate</text>
        <dbReference type="Rhea" id="RHEA:27782"/>
        <dbReference type="ChEBI" id="CHEBI:1617"/>
        <dbReference type="ChEBI" id="CHEBI:17879"/>
        <dbReference type="ChEBI" id="CHEBI:33019"/>
        <dbReference type="ChEBI" id="CHEBI:57711"/>
        <dbReference type="EC" id="2.5.1.39"/>
    </reaction>
</comment>
<keyword evidence="15" id="KW-1185">Reference proteome</keyword>
<dbReference type="GO" id="GO:0005886">
    <property type="term" value="C:plasma membrane"/>
    <property type="evidence" value="ECO:0007669"/>
    <property type="project" value="UniProtKB-SubCell"/>
</dbReference>
<feature type="transmembrane region" description="Helical" evidence="12">
    <location>
        <begin position="30"/>
        <end position="54"/>
    </location>
</feature>
<evidence type="ECO:0000313" key="14">
    <source>
        <dbReference type="EMBL" id="BAW79968.1"/>
    </source>
</evidence>
<comment type="subcellular location">
    <subcellularLocation>
        <location evidence="12">Cell inner membrane</location>
        <topology evidence="12">Multi-pass membrane protein</topology>
    </subcellularLocation>
    <subcellularLocation>
        <location evidence="2">Membrane</location>
        <topology evidence="2">Multi-pass membrane protein</topology>
    </subcellularLocation>
</comment>
<evidence type="ECO:0000256" key="9">
    <source>
        <dbReference type="ARBA" id="ARBA00022842"/>
    </source>
</evidence>
<evidence type="ECO:0000313" key="15">
    <source>
        <dbReference type="Proteomes" id="UP000243679"/>
    </source>
</evidence>
<keyword evidence="10 12" id="KW-1133">Transmembrane helix</keyword>
<feature type="transmembrane region" description="Helical" evidence="12">
    <location>
        <begin position="128"/>
        <end position="148"/>
    </location>
</feature>
<dbReference type="PANTHER" id="PTHR11048:SF28">
    <property type="entry name" value="4-HYDROXYBENZOATE POLYPRENYLTRANSFERASE, MITOCHONDRIAL"/>
    <property type="match status" value="1"/>
</dbReference>
<dbReference type="UniPathway" id="UPA00232"/>
<comment type="function">
    <text evidence="12">Catalyzes the prenylation of para-hydroxybenzoate (PHB) with an all-trans polyprenyl group. Mediates the second step in the final reaction sequence of ubiquinone-8 (UQ-8) biosynthesis, which is the condensation of the polyisoprenoid side chain with PHB, generating the first membrane-bound Q intermediate 3-octaprenyl-4-hydroxybenzoate.</text>
</comment>
<sequence length="274" mass="30799">MRLDRPIGIFLLLWPTLWALWIAGEGQPDLKILLIFLMGVVIMRSAGCAINDFADRDFDPHVQRTRHRPLAMKEIYPREAIALFVGLSLLAFGLVLLLNPLTIALSVIGAFLAGTYPFMKRYTRWPQMYLGAAFSWGVPMAFAAQIGSVPTTGWLLFAAAVLWTTVYDTFYAMVDREDDLRIGIKSTAVLFDDQDRLITGLMQGLVLLLLLWAGYREELGLYYYLGLGMATGFASYQQYLIRSREPANCFKAFLNNNAFGAVIFSGIVLHYLAM</sequence>
<proteinExistence type="inferred from homology"/>
<dbReference type="InterPro" id="IPR000537">
    <property type="entry name" value="UbiA_prenyltransferase"/>
</dbReference>
<dbReference type="EMBL" id="AP014836">
    <property type="protein sequence ID" value="BAW79968.1"/>
    <property type="molecule type" value="Genomic_DNA"/>
</dbReference>
<feature type="transmembrane region" description="Helical" evidence="12">
    <location>
        <begin position="221"/>
        <end position="241"/>
    </location>
</feature>
<dbReference type="InterPro" id="IPR006370">
    <property type="entry name" value="HB_polyprenyltransferase-like"/>
</dbReference>
<dbReference type="Pfam" id="PF01040">
    <property type="entry name" value="UbiA"/>
    <property type="match status" value="1"/>
</dbReference>
<keyword evidence="5 12" id="KW-0997">Cell inner membrane</keyword>
<comment type="pathway">
    <text evidence="12">Cofactor biosynthesis; ubiquinone biosynthesis.</text>
</comment>
<dbReference type="PROSITE" id="PS00943">
    <property type="entry name" value="UBIA"/>
    <property type="match status" value="1"/>
</dbReference>
<feature type="transmembrane region" description="Helical" evidence="12">
    <location>
        <begin position="75"/>
        <end position="95"/>
    </location>
</feature>
<accession>A0A1Q2SLG0</accession>
<evidence type="ECO:0000256" key="5">
    <source>
        <dbReference type="ARBA" id="ARBA00022519"/>
    </source>
</evidence>
<evidence type="ECO:0000256" key="8">
    <source>
        <dbReference type="ARBA" id="ARBA00022692"/>
    </source>
</evidence>
<dbReference type="EC" id="2.5.1.39" evidence="12 13"/>
<keyword evidence="9 12" id="KW-0460">Magnesium</keyword>
<feature type="transmembrane region" description="Helical" evidence="12">
    <location>
        <begin position="101"/>
        <end position="119"/>
    </location>
</feature>
<dbReference type="InterPro" id="IPR030470">
    <property type="entry name" value="UbiA_prenylTrfase_CS"/>
</dbReference>
<evidence type="ECO:0000256" key="13">
    <source>
        <dbReference type="NCBIfam" id="TIGR01474"/>
    </source>
</evidence>
<evidence type="ECO:0000256" key="6">
    <source>
        <dbReference type="ARBA" id="ARBA00022679"/>
    </source>
</evidence>
<keyword evidence="6 12" id="KW-0808">Transferase</keyword>
<dbReference type="PANTHER" id="PTHR11048">
    <property type="entry name" value="PRENYLTRANSFERASES"/>
    <property type="match status" value="1"/>
</dbReference>
<keyword evidence="7 12" id="KW-0831">Ubiquinone biosynthesis</keyword>
<dbReference type="InterPro" id="IPR039653">
    <property type="entry name" value="Prenyltransferase"/>
</dbReference>
<name>A0A1Q2SLG0_9GAMM</name>
<gene>
    <name evidence="12" type="primary">ubiA</name>
    <name evidence="14" type="ORF">TAO_0598</name>
</gene>
<dbReference type="KEGG" id="ntt:TAO_0598"/>
<reference evidence="14 15" key="1">
    <citation type="journal article" date="2017" name="ISME J.">
        <title>An acid-tolerant ammonia-oxidizing ?-proteobacterium from soil.</title>
        <authorList>
            <person name="Hayatsu M."/>
            <person name="Tago K."/>
            <person name="Uchiyama I."/>
            <person name="Toyoda A."/>
            <person name="Wang Y."/>
            <person name="Shimomura Y."/>
            <person name="Okubo T."/>
            <person name="Kurisu F."/>
            <person name="Hirono Y."/>
            <person name="Nonaka K."/>
            <person name="Akiyama H."/>
            <person name="Itoh T."/>
            <person name="Takami H."/>
        </authorList>
    </citation>
    <scope>NUCLEOTIDE SEQUENCE [LARGE SCALE GENOMIC DNA]</scope>
    <source>
        <strain evidence="14 15">TAO100</strain>
    </source>
</reference>
<evidence type="ECO:0000256" key="1">
    <source>
        <dbReference type="ARBA" id="ARBA00001946"/>
    </source>
</evidence>
<feature type="transmembrane region" description="Helical" evidence="12">
    <location>
        <begin position="195"/>
        <end position="215"/>
    </location>
</feature>
<feature type="transmembrane region" description="Helical" evidence="12">
    <location>
        <begin position="7"/>
        <end position="24"/>
    </location>
</feature>
<dbReference type="FunFam" id="1.20.120.1780:FF:000001">
    <property type="entry name" value="4-hydroxybenzoate octaprenyltransferase"/>
    <property type="match status" value="1"/>
</dbReference>
<evidence type="ECO:0000256" key="4">
    <source>
        <dbReference type="ARBA" id="ARBA00022475"/>
    </source>
</evidence>
<dbReference type="Gene3D" id="1.20.120.1780">
    <property type="entry name" value="UbiA prenyltransferase"/>
    <property type="match status" value="1"/>
</dbReference>
<dbReference type="FunFam" id="1.10.357.140:FF:000002">
    <property type="entry name" value="4-hydroxybenzoate octaprenyltransferase"/>
    <property type="match status" value="1"/>
</dbReference>
<comment type="similarity">
    <text evidence="3 12">Belongs to the UbiA prenyltransferase family.</text>
</comment>
<dbReference type="InterPro" id="IPR044878">
    <property type="entry name" value="UbiA_sf"/>
</dbReference>
<evidence type="ECO:0000256" key="11">
    <source>
        <dbReference type="ARBA" id="ARBA00023136"/>
    </source>
</evidence>
<dbReference type="AlphaFoldDB" id="A0A1Q2SLG0"/>
<organism evidence="14 15">
    <name type="scientific">Candidatus Nitrosoglobus terrae</name>
    <dbReference type="NCBI Taxonomy" id="1630141"/>
    <lineage>
        <taxon>Bacteria</taxon>
        <taxon>Pseudomonadati</taxon>
        <taxon>Pseudomonadota</taxon>
        <taxon>Gammaproteobacteria</taxon>
        <taxon>Chromatiales</taxon>
        <taxon>Chromatiaceae</taxon>
        <taxon>Candidatus Nitrosoglobus</taxon>
    </lineage>
</organism>
<dbReference type="Gene3D" id="1.10.357.140">
    <property type="entry name" value="UbiA prenyltransferase"/>
    <property type="match status" value="1"/>
</dbReference>
<evidence type="ECO:0000256" key="12">
    <source>
        <dbReference type="HAMAP-Rule" id="MF_01635"/>
    </source>
</evidence>
<comment type="cofactor">
    <cofactor evidence="1 12">
        <name>Mg(2+)</name>
        <dbReference type="ChEBI" id="CHEBI:18420"/>
    </cofactor>
</comment>
<evidence type="ECO:0000256" key="2">
    <source>
        <dbReference type="ARBA" id="ARBA00004141"/>
    </source>
</evidence>
<dbReference type="CDD" id="cd13959">
    <property type="entry name" value="PT_UbiA_COQ2"/>
    <property type="match status" value="1"/>
</dbReference>
<keyword evidence="4 12" id="KW-1003">Cell membrane</keyword>
<dbReference type="HAMAP" id="MF_01635">
    <property type="entry name" value="UbiA"/>
    <property type="match status" value="1"/>
</dbReference>
<evidence type="ECO:0000256" key="10">
    <source>
        <dbReference type="ARBA" id="ARBA00022989"/>
    </source>
</evidence>
<feature type="transmembrane region" description="Helical" evidence="12">
    <location>
        <begin position="253"/>
        <end position="273"/>
    </location>
</feature>
<dbReference type="Proteomes" id="UP000243679">
    <property type="component" value="Chromosome"/>
</dbReference>
<dbReference type="NCBIfam" id="TIGR01474">
    <property type="entry name" value="ubiA_proteo"/>
    <property type="match status" value="1"/>
</dbReference>